<evidence type="ECO:0000313" key="7">
    <source>
        <dbReference type="Proteomes" id="UP000308730"/>
    </source>
</evidence>
<keyword evidence="7" id="KW-1185">Reference proteome</keyword>
<proteinExistence type="inferred from homology"/>
<dbReference type="InterPro" id="IPR036465">
    <property type="entry name" value="vWFA_dom_sf"/>
</dbReference>
<dbReference type="SUPFAM" id="SSF54495">
    <property type="entry name" value="UBC-like"/>
    <property type="match status" value="1"/>
</dbReference>
<dbReference type="InterPro" id="IPR002035">
    <property type="entry name" value="VWF_A"/>
</dbReference>
<dbReference type="InterPro" id="IPR039481">
    <property type="entry name" value="EXOC2/Sec5_N_dom"/>
</dbReference>
<dbReference type="EMBL" id="SGPM01000061">
    <property type="protein sequence ID" value="THH31004.1"/>
    <property type="molecule type" value="Genomic_DNA"/>
</dbReference>
<dbReference type="Gene3D" id="3.10.110.10">
    <property type="entry name" value="Ubiquitin Conjugating Enzyme"/>
    <property type="match status" value="1"/>
</dbReference>
<dbReference type="SMART" id="SM00327">
    <property type="entry name" value="VWA"/>
    <property type="match status" value="1"/>
</dbReference>
<dbReference type="GO" id="GO:0006887">
    <property type="term" value="P:exocytosis"/>
    <property type="evidence" value="ECO:0007669"/>
    <property type="project" value="UniProtKB-KW"/>
</dbReference>
<comment type="caution">
    <text evidence="6">The sequence shown here is derived from an EMBL/GenBank/DDBJ whole genome shotgun (WGS) entry which is preliminary data.</text>
</comment>
<feature type="compositionally biased region" description="Polar residues" evidence="4">
    <location>
        <begin position="110"/>
        <end position="123"/>
    </location>
</feature>
<feature type="compositionally biased region" description="Basic and acidic residues" evidence="4">
    <location>
        <begin position="904"/>
        <end position="918"/>
    </location>
</feature>
<feature type="domain" description="UBC core" evidence="5">
    <location>
        <begin position="1167"/>
        <end position="1312"/>
    </location>
</feature>
<organism evidence="6 7">
    <name type="scientific">Antrodiella citrinella</name>
    <dbReference type="NCBI Taxonomy" id="2447956"/>
    <lineage>
        <taxon>Eukaryota</taxon>
        <taxon>Fungi</taxon>
        <taxon>Dikarya</taxon>
        <taxon>Basidiomycota</taxon>
        <taxon>Agaricomycotina</taxon>
        <taxon>Agaricomycetes</taxon>
        <taxon>Polyporales</taxon>
        <taxon>Steccherinaceae</taxon>
        <taxon>Antrodiella</taxon>
    </lineage>
</organism>
<dbReference type="Pfam" id="PF00179">
    <property type="entry name" value="UQ_con"/>
    <property type="match status" value="1"/>
</dbReference>
<dbReference type="Gene3D" id="3.40.50.410">
    <property type="entry name" value="von Willebrand factor, type A domain"/>
    <property type="match status" value="1"/>
</dbReference>
<dbReference type="OrthoDB" id="26242at2759"/>
<comment type="similarity">
    <text evidence="1">Belongs to the SEC5 family.</text>
</comment>
<dbReference type="InterPro" id="IPR029175">
    <property type="entry name" value="EXOC2/Sec5"/>
</dbReference>
<gene>
    <name evidence="6" type="ORF">EUX98_g3179</name>
</gene>
<protein>
    <recommendedName>
        <fullName evidence="5">UBC core domain-containing protein</fullName>
    </recommendedName>
</protein>
<accession>A0A4S4MX76</accession>
<dbReference type="CDD" id="cd16448">
    <property type="entry name" value="RING-H2"/>
    <property type="match status" value="1"/>
</dbReference>
<dbReference type="InterPro" id="IPR016135">
    <property type="entry name" value="UBQ-conjugating_enzyme/RWD"/>
</dbReference>
<keyword evidence="2" id="KW-0813">Transport</keyword>
<dbReference type="SMART" id="SM00212">
    <property type="entry name" value="UBCc"/>
    <property type="match status" value="1"/>
</dbReference>
<sequence>MAKIRLKVEIPSQRDTSDSQLVRYVVPIPSDASVADLISEISRRQAFSDDVVKRIRLTLSDASVLFKDDVVGDVLESGEVVQLHFEPKSSPVHAENPEKLASSHIAPHTRSASRGSFDANTPAFQDGNIPEDDITKQGKRVRIALVTPELARNGESQASSKIMAFGGSTVSTSMSMDVVRRETARSLGWLDDEDAFGINTHDESAPHIPTGTCSCTTANQMFVGKHRSFPLSVTIRRINIETLQPVDLANCIVLGKLTGHIVVAGIVRILIRESVRLIHSPYVHHLIVRHPASGVLGTSPTELDCFPCEKCLKALDDGHPTAESECPLVQNAGCNHIFHAHCYFAHATDSTRCPAGCSASMITREAIPFDTREPHLLIVHSGFTIDNVPIPRTSRTSDSSVILTDKSVMAILSERYAGQGPALTVRMFGRTNQGLVTFRHSSIVSICCATRHATPDGIVRFPLNEASHRLSQVRRYNIDLHTFRSPIFNESPDLTISGLGLDDEVENNAEITLYVVKRKDNGNVKQQNGTARTPVVGKSAVYTESDSWQPMVEQSARGVATFLSSLFVFVNYLSLYNKEDTGTKNMHTRAMHHLLALTRFPPAVRALHILTANETPTPEEMKALSETLYHLVLGISHPSITKGDKSRVFEGARVFFGNLIERTKGPFVLLDEDTTVSTVELVEKVSLTCDLSGEPLRDPVRCNNMIVERAAVMLRQRGGPLFDPVSTPLIIESPPDDLSSTILRSTTHKMTLRHIMVAKAIVIPHLLSQKVAPTSLSRAIDVANLHLQIYAPLSLKDQAVTPAMTLDEAGFNAVYISRGGPCAEPGEDVILLRPCHGGETGIDVNAVAVRLQPIIEHKKALGEWEVDAFGTSRSDRMDSREIEEAVVIALDLSRSMGEEFDSASGREHTQEDQIDTDERAQDEIKRCFSERARQDGDVHSVLGQVETFIKDLQDLPSIARYTFRSLADVTTLARADWRSDALASLAIVFESTFDRNPKSLTLLKESFRTAVQNVEASGDTPLYDSLSTSLTMLSSFKRDHPSARLRIICLTDGEDIGSRMSPSVIARKLQQSSIVVDSIVVQLGSTSKLHAIAKATSGYSLDRVEKPPQSLVQNEWELLKYNNLRQHPVDVVTSESCPQRRPHERIDHPVLSAKLVAGNSVLALSSTRGKRLMQEIRDVVNQPHPSIDVYTGNDMAFWKIVISAPEGSPYAGGTFLAYVAFGDDYPQTAPEVRFITPILHPNINRHGKVCHAVFDRGWMVDMSMSVIFQILYGLLLTPDVDNPLDLHATMEYNDDTGQHALKVHDMSVSPSCPLQIRTRRRRPEGQMSRLNFDLDDVALLKTYKLSSAQPRKWEETEEELDEAILMSPAGGTAESDSDPLGMRAFVDIRNMDLDTKAAVLINSKSFDPKTFLSAVHPNATYQDLASGISHLRTSIDSRSEAIRVLVEDNFDRFVAVKNSTDALYAEMREGLLAEQTEFASKPLKDNLKQAAQKADQVFLPVLENALKAHKLRTTLSVFERSKFFFNLPGSLVEAIQVGRYEAAMRDYKKGKFLLESRPGQLLPVGTTKDGQGSSVAGMQQKRILDKVWGTVEKVMSEMRSELLAKLQEPSRGVDEQEKTLDILLELTPNDEAVWTYFDAQHKYILEQMKETYTSAHTSIQAMHDRNSPEITSPDSLPAILSMQLKTCVVALESKQPDIIIAQAGGHDIWQAIIALAKNVSEVMLSSLPNFWKISRAFLDGKFKGGTSRRSPSQCRTMALDVVKLYVSLLSEFFLFSDMAVMSPLGSASNTTPPLLPKDSNSLTTAFHLMKILGEIQESVNEISVMEISHDASSSLKSLLESARWKFEDILVTAWLRDTNIFYHLETWTGSTQEAYSTVYLTQIRLYQRHITTCAFRIAGGVDLAPSATSSSRVKQNSIAQSFVGKITKAFLDSLYAFLDGMVHLASDEGSSDKPKMEIMSPKEAGTATGTNPLALLDLKDPNTRLLLVVSNFGHLTRTLIPSMISELESAFGITMEEDKTTLMAVVQELDKTLFESYVKPKSAVLIDVVRNGILDPNMDWFGTPQPTGFIHAQVTAAAAPLLDRTLSTLVEDIADEALRCFRQVKKFGMGGMLRATLEIEFMHQTLSRYVTPSAAKTLSDLYNKISQAYARKPGDENLQLHLDGVKKTLAETRRATGIEFLCFRQTKSKASSSGTSAVVPANGGGSGGGGRPREKERERPRDRDRERERSTARS</sequence>
<dbReference type="CDD" id="cd00198">
    <property type="entry name" value="vWFA"/>
    <property type="match status" value="1"/>
</dbReference>
<evidence type="ECO:0000256" key="1">
    <source>
        <dbReference type="ARBA" id="ARBA00010578"/>
    </source>
</evidence>
<name>A0A4S4MX76_9APHY</name>
<dbReference type="Proteomes" id="UP000308730">
    <property type="component" value="Unassembled WGS sequence"/>
</dbReference>
<dbReference type="InterPro" id="IPR000608">
    <property type="entry name" value="UBC"/>
</dbReference>
<dbReference type="PROSITE" id="PS50127">
    <property type="entry name" value="UBC_2"/>
    <property type="match status" value="1"/>
</dbReference>
<reference evidence="6 7" key="1">
    <citation type="submission" date="2019-02" db="EMBL/GenBank/DDBJ databases">
        <title>Genome sequencing of the rare red list fungi Antrodiella citrinella (Flaviporus citrinellus).</title>
        <authorList>
            <person name="Buettner E."/>
            <person name="Kellner H."/>
        </authorList>
    </citation>
    <scope>NUCLEOTIDE SEQUENCE [LARGE SCALE GENOMIC DNA]</scope>
    <source>
        <strain evidence="6 7">DSM 108506</strain>
    </source>
</reference>
<evidence type="ECO:0000256" key="4">
    <source>
        <dbReference type="SAM" id="MobiDB-lite"/>
    </source>
</evidence>
<feature type="compositionally biased region" description="Low complexity" evidence="4">
    <location>
        <begin position="2189"/>
        <end position="2199"/>
    </location>
</feature>
<dbReference type="PANTHER" id="PTHR13043:SF1">
    <property type="entry name" value="EXOCYST COMPLEX COMPONENT 2"/>
    <property type="match status" value="1"/>
</dbReference>
<evidence type="ECO:0000259" key="5">
    <source>
        <dbReference type="PROSITE" id="PS50127"/>
    </source>
</evidence>
<dbReference type="GO" id="GO:0006893">
    <property type="term" value="P:Golgi to plasma membrane transport"/>
    <property type="evidence" value="ECO:0007669"/>
    <property type="project" value="InterPro"/>
</dbReference>
<keyword evidence="3" id="KW-0268">Exocytosis</keyword>
<dbReference type="GO" id="GO:0000145">
    <property type="term" value="C:exocyst"/>
    <property type="evidence" value="ECO:0007669"/>
    <property type="project" value="InterPro"/>
</dbReference>
<evidence type="ECO:0000256" key="2">
    <source>
        <dbReference type="ARBA" id="ARBA00022448"/>
    </source>
</evidence>
<feature type="compositionally biased region" description="Basic and acidic residues" evidence="4">
    <location>
        <begin position="2211"/>
        <end position="2234"/>
    </location>
</feature>
<dbReference type="Pfam" id="PF15469">
    <property type="entry name" value="Sec5"/>
    <property type="match status" value="1"/>
</dbReference>
<feature type="region of interest" description="Disordered" evidence="4">
    <location>
        <begin position="87"/>
        <end position="133"/>
    </location>
</feature>
<dbReference type="SUPFAM" id="SSF53300">
    <property type="entry name" value="vWA-like"/>
    <property type="match status" value="1"/>
</dbReference>
<evidence type="ECO:0000256" key="3">
    <source>
        <dbReference type="ARBA" id="ARBA00022483"/>
    </source>
</evidence>
<dbReference type="PANTHER" id="PTHR13043">
    <property type="entry name" value="EXOCYST COMPLEX COMPONENT SEC5"/>
    <property type="match status" value="1"/>
</dbReference>
<feature type="region of interest" description="Disordered" evidence="4">
    <location>
        <begin position="2189"/>
        <end position="2234"/>
    </location>
</feature>
<feature type="region of interest" description="Disordered" evidence="4">
    <location>
        <begin position="899"/>
        <end position="918"/>
    </location>
</feature>
<dbReference type="CDD" id="cd23833">
    <property type="entry name" value="UBCc_ApmR795-like"/>
    <property type="match status" value="1"/>
</dbReference>
<evidence type="ECO:0000313" key="6">
    <source>
        <dbReference type="EMBL" id="THH31004.1"/>
    </source>
</evidence>